<feature type="domain" description="Tyrosine-protein kinase G-rich" evidence="11">
    <location>
        <begin position="412"/>
        <end position="475"/>
    </location>
</feature>
<dbReference type="AlphaFoldDB" id="A0A1C7P5N3"/>
<keyword evidence="7 8" id="KW-0472">Membrane</keyword>
<feature type="domain" description="CobQ/CobB/MinD/ParA nucleotide binding" evidence="9">
    <location>
        <begin position="583"/>
        <end position="749"/>
    </location>
</feature>
<accession>A0A1C7P5N3</accession>
<dbReference type="NCBIfam" id="TIGR01005">
    <property type="entry name" value="eps_transp_fam"/>
    <property type="match status" value="1"/>
</dbReference>
<dbReference type="Pfam" id="PF01656">
    <property type="entry name" value="CbiA"/>
    <property type="match status" value="1"/>
</dbReference>
<organism evidence="12 13">
    <name type="scientific">Pararhizobium polonicum</name>
    <dbReference type="NCBI Taxonomy" id="1612624"/>
    <lineage>
        <taxon>Bacteria</taxon>
        <taxon>Pseudomonadati</taxon>
        <taxon>Pseudomonadota</taxon>
        <taxon>Alphaproteobacteria</taxon>
        <taxon>Hyphomicrobiales</taxon>
        <taxon>Rhizobiaceae</taxon>
        <taxon>Rhizobium/Agrobacterium group</taxon>
        <taxon>Pararhizobium</taxon>
    </lineage>
</organism>
<dbReference type="Gene3D" id="3.40.50.300">
    <property type="entry name" value="P-loop containing nucleotide triphosphate hydrolases"/>
    <property type="match status" value="1"/>
</dbReference>
<feature type="domain" description="Polysaccharide chain length determinant N-terminal" evidence="10">
    <location>
        <begin position="23"/>
        <end position="111"/>
    </location>
</feature>
<dbReference type="RefSeq" id="WP_068951201.1">
    <property type="nucleotide sequence ID" value="NZ_LGLV01000004.1"/>
</dbReference>
<dbReference type="InterPro" id="IPR005702">
    <property type="entry name" value="Wzc-like_C"/>
</dbReference>
<keyword evidence="5" id="KW-0067">ATP-binding</keyword>
<evidence type="ECO:0000259" key="10">
    <source>
        <dbReference type="Pfam" id="PF02706"/>
    </source>
</evidence>
<evidence type="ECO:0000256" key="3">
    <source>
        <dbReference type="ARBA" id="ARBA00022692"/>
    </source>
</evidence>
<gene>
    <name evidence="12" type="ORF">ADU59_02065</name>
</gene>
<evidence type="ECO:0000256" key="1">
    <source>
        <dbReference type="ARBA" id="ARBA00004651"/>
    </source>
</evidence>
<dbReference type="GO" id="GO:0005524">
    <property type="term" value="F:ATP binding"/>
    <property type="evidence" value="ECO:0007669"/>
    <property type="project" value="UniProtKB-KW"/>
</dbReference>
<dbReference type="PANTHER" id="PTHR32309:SF13">
    <property type="entry name" value="FERRIC ENTEROBACTIN TRANSPORT PROTEIN FEPE"/>
    <property type="match status" value="1"/>
</dbReference>
<proteinExistence type="predicted"/>
<comment type="caution">
    <text evidence="12">The sequence shown here is derived from an EMBL/GenBank/DDBJ whole genome shotgun (WGS) entry which is preliminary data.</text>
</comment>
<evidence type="ECO:0000256" key="6">
    <source>
        <dbReference type="ARBA" id="ARBA00022989"/>
    </source>
</evidence>
<dbReference type="STRING" id="1612624.ADU59_02065"/>
<dbReference type="InterPro" id="IPR003856">
    <property type="entry name" value="LPS_length_determ_N"/>
</dbReference>
<dbReference type="InterPro" id="IPR032807">
    <property type="entry name" value="GNVR"/>
</dbReference>
<keyword evidence="6 8" id="KW-1133">Transmembrane helix</keyword>
<protein>
    <submittedName>
        <fullName evidence="12">Chain-length determining protein</fullName>
    </submittedName>
</protein>
<sequence>MNQRPLPLNTVPSLRSDESDSFIDLNRLTAIALRRSRVVAASVIACFLLGSIYLLFATPLYTSETQILLDDNLSKYAEETPSPQSAQQADTQIASAVEILKSGELALHVTDAEKLGDNETVLNPPQSLMSKVKSAIRSAVGLFVSRPEISEEAMRNGRRETAAAYIQQGLTVERVSRSSVVSLSYKSTDPRLAATITRAYANAYLTDQLNANFDATERASVWLQERLTDLRQRAQAASLEAEKFKADNGLTSTRGELMSEQQLSDLNSQLIVAQADSASASARYNQFKSILDQGAENAVNNATISSNQTDNSVIQDLRTRYLAVSKREQVITQNFSADHPQAVALRAEKSELAGQIFRELQQITANYRNEFEVAKSREASLRQSIEGVVGSNSQANRSLVDLRELEQRATALKTLYESYLGRYEEAAQQRSFPIAKARIISEAGVPISPSSPKKTMVLALSIVLGFMLGAVIAGLQEFRERFFRLEEDVRSVLGHKSLGYLPLIGKKTDTLWHKTRGRFAKAEPEQADIEADADIPLTRMTRIAVDAPRSAFAETLRNAKLASDVILQGRPNRVIGVVSALPGEGKSTIAANFAGLLAASGKRTLLIDADLRNPAISKMISPAPKTGLVEAVLGEEEWTTALRVDPQTRLAILPIAPREHLYHTNELLASQGMETLIANARKTFDYVIVDLAPLAPVIDAKAFSPFADGFLMVIEWGKTPSRLVRDVLQSDPQFNAKILGVMLNKTDMDELGKYSDFGAAEKYRRSYESYYIEQPLKPAAR</sequence>
<feature type="transmembrane region" description="Helical" evidence="8">
    <location>
        <begin position="38"/>
        <end position="56"/>
    </location>
</feature>
<keyword evidence="13" id="KW-1185">Reference proteome</keyword>
<dbReference type="PATRIC" id="fig|1612624.7.peg.429"/>
<dbReference type="NCBIfam" id="TIGR01007">
    <property type="entry name" value="eps_fam"/>
    <property type="match status" value="1"/>
</dbReference>
<dbReference type="CDD" id="cd05387">
    <property type="entry name" value="BY-kinase"/>
    <property type="match status" value="1"/>
</dbReference>
<evidence type="ECO:0000256" key="5">
    <source>
        <dbReference type="ARBA" id="ARBA00022840"/>
    </source>
</evidence>
<dbReference type="InterPro" id="IPR002586">
    <property type="entry name" value="CobQ/CobB/MinD/ParA_Nub-bd_dom"/>
</dbReference>
<dbReference type="GO" id="GO:0004715">
    <property type="term" value="F:non-membrane spanning protein tyrosine kinase activity"/>
    <property type="evidence" value="ECO:0007669"/>
    <property type="project" value="UniProtKB-EC"/>
</dbReference>
<evidence type="ECO:0000256" key="8">
    <source>
        <dbReference type="SAM" id="Phobius"/>
    </source>
</evidence>
<comment type="subcellular location">
    <subcellularLocation>
        <location evidence="1">Cell membrane</location>
        <topology evidence="1">Multi-pass membrane protein</topology>
    </subcellularLocation>
</comment>
<dbReference type="GO" id="GO:0005886">
    <property type="term" value="C:plasma membrane"/>
    <property type="evidence" value="ECO:0007669"/>
    <property type="project" value="UniProtKB-SubCell"/>
</dbReference>
<evidence type="ECO:0000256" key="2">
    <source>
        <dbReference type="ARBA" id="ARBA00022475"/>
    </source>
</evidence>
<evidence type="ECO:0000259" key="9">
    <source>
        <dbReference type="Pfam" id="PF01656"/>
    </source>
</evidence>
<keyword evidence="4" id="KW-0547">Nucleotide-binding</keyword>
<dbReference type="InterPro" id="IPR005700">
    <property type="entry name" value="EPS_ExoP-like"/>
</dbReference>
<evidence type="ECO:0000259" key="11">
    <source>
        <dbReference type="Pfam" id="PF13807"/>
    </source>
</evidence>
<keyword evidence="3 8" id="KW-0812">Transmembrane</keyword>
<dbReference type="EMBL" id="LGLV01000004">
    <property type="protein sequence ID" value="OBZ96568.1"/>
    <property type="molecule type" value="Genomic_DNA"/>
</dbReference>
<dbReference type="Pfam" id="PF02706">
    <property type="entry name" value="Wzz"/>
    <property type="match status" value="1"/>
</dbReference>
<dbReference type="Proteomes" id="UP000093111">
    <property type="component" value="Unassembled WGS sequence"/>
</dbReference>
<keyword evidence="2" id="KW-1003">Cell membrane</keyword>
<dbReference type="InterPro" id="IPR050445">
    <property type="entry name" value="Bact_polysacc_biosynth/exp"/>
</dbReference>
<reference evidence="12 13" key="1">
    <citation type="journal article" date="2016" name="Syst. Appl. Microbiol.">
        <title>Pararhizobium polonicum sp. nov. isolated from tumors on stone fruit rootstocks.</title>
        <authorList>
            <person name="Pulawska J."/>
            <person name="Kuzmanovic N."/>
            <person name="Willems A."/>
            <person name="Pothier J.F."/>
        </authorList>
    </citation>
    <scope>NUCLEOTIDE SEQUENCE [LARGE SCALE GENOMIC DNA]</scope>
    <source>
        <strain evidence="12 13">F5.1</strain>
    </source>
</reference>
<name>A0A1C7P5N3_9HYPH</name>
<dbReference type="SUPFAM" id="SSF52540">
    <property type="entry name" value="P-loop containing nucleoside triphosphate hydrolases"/>
    <property type="match status" value="1"/>
</dbReference>
<evidence type="ECO:0000313" key="12">
    <source>
        <dbReference type="EMBL" id="OBZ96568.1"/>
    </source>
</evidence>
<dbReference type="OrthoDB" id="230260at2"/>
<dbReference type="InterPro" id="IPR027417">
    <property type="entry name" value="P-loop_NTPase"/>
</dbReference>
<evidence type="ECO:0000256" key="7">
    <source>
        <dbReference type="ARBA" id="ARBA00023136"/>
    </source>
</evidence>
<dbReference type="PANTHER" id="PTHR32309">
    <property type="entry name" value="TYROSINE-PROTEIN KINASE"/>
    <property type="match status" value="1"/>
</dbReference>
<evidence type="ECO:0000256" key="4">
    <source>
        <dbReference type="ARBA" id="ARBA00022741"/>
    </source>
</evidence>
<evidence type="ECO:0000313" key="13">
    <source>
        <dbReference type="Proteomes" id="UP000093111"/>
    </source>
</evidence>
<dbReference type="Pfam" id="PF13807">
    <property type="entry name" value="GNVR"/>
    <property type="match status" value="1"/>
</dbReference>